<feature type="transmembrane region" description="Helical" evidence="1">
    <location>
        <begin position="80"/>
        <end position="99"/>
    </location>
</feature>
<reference evidence="2 3" key="1">
    <citation type="submission" date="2016-10" db="EMBL/GenBank/DDBJ databases">
        <authorList>
            <person name="de Groot N.N."/>
        </authorList>
    </citation>
    <scope>NUCLEOTIDE SEQUENCE [LARGE SCALE GENOMIC DNA]</scope>
    <source>
        <strain evidence="2 3">CGMCC 1.5012</strain>
    </source>
</reference>
<feature type="transmembrane region" description="Helical" evidence="1">
    <location>
        <begin position="114"/>
        <end position="134"/>
    </location>
</feature>
<gene>
    <name evidence="2" type="ORF">SAMN05192585_10664</name>
</gene>
<feature type="transmembrane region" description="Helical" evidence="1">
    <location>
        <begin position="176"/>
        <end position="196"/>
    </location>
</feature>
<feature type="transmembrane region" description="Helical" evidence="1">
    <location>
        <begin position="146"/>
        <end position="164"/>
    </location>
</feature>
<proteinExistence type="predicted"/>
<dbReference type="EMBL" id="FNID01000006">
    <property type="protein sequence ID" value="SDM85823.1"/>
    <property type="molecule type" value="Genomic_DNA"/>
</dbReference>
<keyword evidence="3" id="KW-1185">Reference proteome</keyword>
<organism evidence="2 3">
    <name type="scientific">Acetanaerobacterium elongatum</name>
    <dbReference type="NCBI Taxonomy" id="258515"/>
    <lineage>
        <taxon>Bacteria</taxon>
        <taxon>Bacillati</taxon>
        <taxon>Bacillota</taxon>
        <taxon>Clostridia</taxon>
        <taxon>Eubacteriales</taxon>
        <taxon>Oscillospiraceae</taxon>
        <taxon>Acetanaerobacterium</taxon>
    </lineage>
</organism>
<accession>A0A1G9WNQ7</accession>
<evidence type="ECO:0000313" key="3">
    <source>
        <dbReference type="Proteomes" id="UP000199182"/>
    </source>
</evidence>
<keyword evidence="1" id="KW-1133">Transmembrane helix</keyword>
<protein>
    <submittedName>
        <fullName evidence="2">Uncharacterized protein</fullName>
    </submittedName>
</protein>
<dbReference type="RefSeq" id="WP_143008029.1">
    <property type="nucleotide sequence ID" value="NZ_FNID01000006.1"/>
</dbReference>
<feature type="transmembrane region" description="Helical" evidence="1">
    <location>
        <begin position="208"/>
        <end position="235"/>
    </location>
</feature>
<dbReference type="AlphaFoldDB" id="A0A1G9WNQ7"/>
<feature type="transmembrane region" description="Helical" evidence="1">
    <location>
        <begin position="45"/>
        <end position="68"/>
    </location>
</feature>
<keyword evidence="1" id="KW-0812">Transmembrane</keyword>
<evidence type="ECO:0000313" key="2">
    <source>
        <dbReference type="EMBL" id="SDM85823.1"/>
    </source>
</evidence>
<feature type="transmembrane region" description="Helical" evidence="1">
    <location>
        <begin position="241"/>
        <end position="261"/>
    </location>
</feature>
<evidence type="ECO:0000256" key="1">
    <source>
        <dbReference type="SAM" id="Phobius"/>
    </source>
</evidence>
<name>A0A1G9WNQ7_9FIRM</name>
<dbReference type="Proteomes" id="UP000199182">
    <property type="component" value="Unassembled WGS sequence"/>
</dbReference>
<keyword evidence="1" id="KW-0472">Membrane</keyword>
<sequence>MRYRTICGLAVASAAALAALRLWQYLWIIDVSTGFYASFSATIPILYGLLAAVFIVTFTVSFLDKSFFEETPALPHRGRALGFFLLLAGAVNLFSSAFGTPDAFLNASQEPKDMIAIILGLIASAVLLYLGVRAVSGHSLTGSSKFLPLLPAAWATIRLLNAFMHNATVLPISENLLTLLSLIAMTVYFLYFAFAVSGNEGKFSRRCFFISGIMGFVLITANALGMLTAAAANAFYALEPYWFITRIADLTVAAVMLCTALNTAFARKPVHTPNAEIAQ</sequence>